<protein>
    <submittedName>
        <fullName evidence="1">Uncharacterized protein</fullName>
    </submittedName>
</protein>
<accession>X0TUI6</accession>
<sequence length="50" mass="5454">MVIVPGEIAESGPGVDLSEQREGVSIQMSDPVEDFEYARNAVTCPQIFEL</sequence>
<organism evidence="1">
    <name type="scientific">marine sediment metagenome</name>
    <dbReference type="NCBI Taxonomy" id="412755"/>
    <lineage>
        <taxon>unclassified sequences</taxon>
        <taxon>metagenomes</taxon>
        <taxon>ecological metagenomes</taxon>
    </lineage>
</organism>
<evidence type="ECO:0000313" key="1">
    <source>
        <dbReference type="EMBL" id="GAF97248.1"/>
    </source>
</evidence>
<dbReference type="AlphaFoldDB" id="X0TUI6"/>
<proteinExistence type="predicted"/>
<reference evidence="1" key="1">
    <citation type="journal article" date="2014" name="Front. Microbiol.">
        <title>High frequency of phylogenetically diverse reductive dehalogenase-homologous genes in deep subseafloor sedimentary metagenomes.</title>
        <authorList>
            <person name="Kawai M."/>
            <person name="Futagami T."/>
            <person name="Toyoda A."/>
            <person name="Takaki Y."/>
            <person name="Nishi S."/>
            <person name="Hori S."/>
            <person name="Arai W."/>
            <person name="Tsubouchi T."/>
            <person name="Morono Y."/>
            <person name="Uchiyama I."/>
            <person name="Ito T."/>
            <person name="Fujiyama A."/>
            <person name="Inagaki F."/>
            <person name="Takami H."/>
        </authorList>
    </citation>
    <scope>NUCLEOTIDE SEQUENCE</scope>
    <source>
        <strain evidence="1">Expedition CK06-06</strain>
    </source>
</reference>
<name>X0TUI6_9ZZZZ</name>
<gene>
    <name evidence="1" type="ORF">S01H1_24649</name>
</gene>
<comment type="caution">
    <text evidence="1">The sequence shown here is derived from an EMBL/GenBank/DDBJ whole genome shotgun (WGS) entry which is preliminary data.</text>
</comment>
<dbReference type="EMBL" id="BARS01014828">
    <property type="protein sequence ID" value="GAF97248.1"/>
    <property type="molecule type" value="Genomic_DNA"/>
</dbReference>